<dbReference type="GO" id="GO:0003677">
    <property type="term" value="F:DNA binding"/>
    <property type="evidence" value="ECO:0007669"/>
    <property type="project" value="UniProtKB-KW"/>
</dbReference>
<dbReference type="Proteomes" id="UP000287651">
    <property type="component" value="Unassembled WGS sequence"/>
</dbReference>
<feature type="region of interest" description="Disordered" evidence="4">
    <location>
        <begin position="139"/>
        <end position="183"/>
    </location>
</feature>
<proteinExistence type="predicted"/>
<dbReference type="SMART" id="SM00717">
    <property type="entry name" value="SANT"/>
    <property type="match status" value="1"/>
</dbReference>
<name>A0A426ZJR4_ENSVE</name>
<evidence type="ECO:0000259" key="6">
    <source>
        <dbReference type="PROSITE" id="PS51294"/>
    </source>
</evidence>
<reference evidence="7 8" key="1">
    <citation type="journal article" date="2014" name="Agronomy (Basel)">
        <title>A Draft Genome Sequence for Ensete ventricosum, the Drought-Tolerant Tree Against Hunger.</title>
        <authorList>
            <person name="Harrison J."/>
            <person name="Moore K.A."/>
            <person name="Paszkiewicz K."/>
            <person name="Jones T."/>
            <person name="Grant M."/>
            <person name="Ambacheew D."/>
            <person name="Muzemil S."/>
            <person name="Studholme D.J."/>
        </authorList>
    </citation>
    <scope>NUCLEOTIDE SEQUENCE [LARGE SCALE GENOMIC DNA]</scope>
</reference>
<dbReference type="PROSITE" id="PS51294">
    <property type="entry name" value="HTH_MYB"/>
    <property type="match status" value="2"/>
</dbReference>
<evidence type="ECO:0000256" key="2">
    <source>
        <dbReference type="ARBA" id="ARBA00023125"/>
    </source>
</evidence>
<protein>
    <submittedName>
        <fullName evidence="7">Uncharacterized protein</fullName>
    </submittedName>
</protein>
<dbReference type="InterPro" id="IPR009057">
    <property type="entry name" value="Homeodomain-like_sf"/>
</dbReference>
<dbReference type="PANTHER" id="PTHR10641">
    <property type="entry name" value="MYB FAMILY TRANSCRIPTION FACTOR"/>
    <property type="match status" value="1"/>
</dbReference>
<comment type="subcellular location">
    <subcellularLocation>
        <location evidence="1">Nucleus</location>
    </subcellularLocation>
</comment>
<keyword evidence="3" id="KW-0539">Nucleus</keyword>
<dbReference type="InterPro" id="IPR015495">
    <property type="entry name" value="Myb_TF_plants"/>
</dbReference>
<gene>
    <name evidence="7" type="ORF">B296_00036041</name>
</gene>
<feature type="domain" description="HTH myb-type" evidence="6">
    <location>
        <begin position="35"/>
        <end position="64"/>
    </location>
</feature>
<evidence type="ECO:0000259" key="5">
    <source>
        <dbReference type="PROSITE" id="PS50090"/>
    </source>
</evidence>
<dbReference type="SUPFAM" id="SSF46689">
    <property type="entry name" value="Homeodomain-like"/>
    <property type="match status" value="1"/>
</dbReference>
<comment type="caution">
    <text evidence="7">The sequence shown here is derived from an EMBL/GenBank/DDBJ whole genome shotgun (WGS) entry which is preliminary data.</text>
</comment>
<feature type="domain" description="Myb-like" evidence="5">
    <location>
        <begin position="35"/>
        <end position="131"/>
    </location>
</feature>
<feature type="domain" description="HTH myb-type" evidence="6">
    <location>
        <begin position="106"/>
        <end position="135"/>
    </location>
</feature>
<feature type="compositionally biased region" description="Polar residues" evidence="4">
    <location>
        <begin position="139"/>
        <end position="164"/>
    </location>
</feature>
<dbReference type="EMBL" id="AMZH03006292">
    <property type="protein sequence ID" value="RRT64185.1"/>
    <property type="molecule type" value="Genomic_DNA"/>
</dbReference>
<keyword evidence="2" id="KW-0238">DNA-binding</keyword>
<evidence type="ECO:0000256" key="1">
    <source>
        <dbReference type="ARBA" id="ARBA00004123"/>
    </source>
</evidence>
<accession>A0A426ZJR4</accession>
<evidence type="ECO:0000313" key="8">
    <source>
        <dbReference type="Proteomes" id="UP000287651"/>
    </source>
</evidence>
<dbReference type="CDD" id="cd00167">
    <property type="entry name" value="SANT"/>
    <property type="match status" value="1"/>
</dbReference>
<feature type="non-terminal residue" evidence="7">
    <location>
        <position position="1"/>
    </location>
</feature>
<dbReference type="PANTHER" id="PTHR10641:SF1346">
    <property type="entry name" value="TRANSCRIPTION FACTOR MYB14"/>
    <property type="match status" value="1"/>
</dbReference>
<dbReference type="InterPro" id="IPR017930">
    <property type="entry name" value="Myb_dom"/>
</dbReference>
<dbReference type="InterPro" id="IPR001005">
    <property type="entry name" value="SANT/Myb"/>
</dbReference>
<dbReference type="Pfam" id="PF00249">
    <property type="entry name" value="Myb_DNA-binding"/>
    <property type="match status" value="2"/>
</dbReference>
<dbReference type="Gene3D" id="1.10.10.60">
    <property type="entry name" value="Homeodomain-like"/>
    <property type="match status" value="2"/>
</dbReference>
<evidence type="ECO:0000256" key="3">
    <source>
        <dbReference type="ARBA" id="ARBA00023242"/>
    </source>
</evidence>
<organism evidence="7 8">
    <name type="scientific">Ensete ventricosum</name>
    <name type="common">Abyssinian banana</name>
    <name type="synonym">Musa ensete</name>
    <dbReference type="NCBI Taxonomy" id="4639"/>
    <lineage>
        <taxon>Eukaryota</taxon>
        <taxon>Viridiplantae</taxon>
        <taxon>Streptophyta</taxon>
        <taxon>Embryophyta</taxon>
        <taxon>Tracheophyta</taxon>
        <taxon>Spermatophyta</taxon>
        <taxon>Magnoliopsida</taxon>
        <taxon>Liliopsida</taxon>
        <taxon>Zingiberales</taxon>
        <taxon>Musaceae</taxon>
        <taxon>Ensete</taxon>
    </lineage>
</organism>
<dbReference type="PROSITE" id="PS50090">
    <property type="entry name" value="MYB_LIKE"/>
    <property type="match status" value="1"/>
</dbReference>
<dbReference type="GO" id="GO:0005634">
    <property type="term" value="C:nucleus"/>
    <property type="evidence" value="ECO:0007669"/>
    <property type="project" value="UniProtKB-SubCell"/>
</dbReference>
<dbReference type="AlphaFoldDB" id="A0A426ZJR4"/>
<evidence type="ECO:0000256" key="4">
    <source>
        <dbReference type="SAM" id="MobiDB-lite"/>
    </source>
</evidence>
<evidence type="ECO:0000313" key="7">
    <source>
        <dbReference type="EMBL" id="RRT64185.1"/>
    </source>
</evidence>
<sequence>SFCACEARETGRGQKGRGRSSESLDIMVRAPCCEKMGLKKGPWTPEEDQVLVDYIHRHGHANWRALPKQAGEYRLLLPWLGFFLSLSGKEIIEIGLSQAVLYLFVGRWSAIAAELAGRTDNEIKNVWHTHLKKLVFSPNMSSTGSKRTTTDCSRPNRTALSQPLPTRLEEDHGGARLASTSPEQSYSDFYSFATGSSGPSGGISNVKEEGCSSQELQDIDEGFWLDTLSMDEPATLTIPDTTPPPPTSDRFDLFTSSDIDNTDFWLNVFMGAGDLQELSQL</sequence>